<accession>A0ABU1D7S3</accession>
<dbReference type="InterPro" id="IPR036388">
    <property type="entry name" value="WH-like_DNA-bd_sf"/>
</dbReference>
<dbReference type="InterPro" id="IPR008920">
    <property type="entry name" value="TF_FadR/GntR_C"/>
</dbReference>
<organism evidence="5 6">
    <name type="scientific">Yanghanlia caeni</name>
    <dbReference type="NCBI Taxonomy" id="3064283"/>
    <lineage>
        <taxon>Bacteria</taxon>
        <taxon>Pseudomonadati</taxon>
        <taxon>Pseudomonadota</taxon>
        <taxon>Betaproteobacteria</taxon>
        <taxon>Burkholderiales</taxon>
        <taxon>Alcaligenaceae</taxon>
        <taxon>Yanghanlia</taxon>
    </lineage>
</organism>
<dbReference type="CDD" id="cd07377">
    <property type="entry name" value="WHTH_GntR"/>
    <property type="match status" value="1"/>
</dbReference>
<dbReference type="PANTHER" id="PTHR43537">
    <property type="entry name" value="TRANSCRIPTIONAL REGULATOR, GNTR FAMILY"/>
    <property type="match status" value="1"/>
</dbReference>
<dbReference type="InterPro" id="IPR011711">
    <property type="entry name" value="GntR_C"/>
</dbReference>
<evidence type="ECO:0000256" key="3">
    <source>
        <dbReference type="ARBA" id="ARBA00023163"/>
    </source>
</evidence>
<proteinExistence type="predicted"/>
<evidence type="ECO:0000259" key="4">
    <source>
        <dbReference type="PROSITE" id="PS50949"/>
    </source>
</evidence>
<gene>
    <name evidence="5" type="ORF">Q8947_10440</name>
</gene>
<evidence type="ECO:0000256" key="2">
    <source>
        <dbReference type="ARBA" id="ARBA00023125"/>
    </source>
</evidence>
<feature type="domain" description="HTH gntR-type" evidence="4">
    <location>
        <begin position="8"/>
        <end position="75"/>
    </location>
</feature>
<sequence length="228" mass="25759">MTANKRHGHMAEHAYQWIKGRILRNEWPEGAPLKESTLSAEIGVSRTPIREALRRLTLEGLVETIPNQGSRLVSWSAHDLDEIFGLRMLLEAHGARLAAQRITDSQRNELYALCDAMERVVDAGTDDVSARQRLTQLNEEFHCVVLKAAHSERLQALCSQVVYLPLVYRTFSIYDKVEIMRSMAHHRELADAFTAGDPVWAESVMRAHLSAGHLATRRIQYGMGKHPA</sequence>
<dbReference type="Pfam" id="PF00392">
    <property type="entry name" value="GntR"/>
    <property type="match status" value="1"/>
</dbReference>
<dbReference type="InterPro" id="IPR036390">
    <property type="entry name" value="WH_DNA-bd_sf"/>
</dbReference>
<dbReference type="RefSeq" id="WP_165278943.1">
    <property type="nucleotide sequence ID" value="NZ_JAUZQE010000024.1"/>
</dbReference>
<evidence type="ECO:0000256" key="1">
    <source>
        <dbReference type="ARBA" id="ARBA00023015"/>
    </source>
</evidence>
<dbReference type="SUPFAM" id="SSF48008">
    <property type="entry name" value="GntR ligand-binding domain-like"/>
    <property type="match status" value="1"/>
</dbReference>
<dbReference type="InterPro" id="IPR000524">
    <property type="entry name" value="Tscrpt_reg_HTH_GntR"/>
</dbReference>
<keyword evidence="2" id="KW-0238">DNA-binding</keyword>
<dbReference type="Proteomes" id="UP001232156">
    <property type="component" value="Unassembled WGS sequence"/>
</dbReference>
<dbReference type="PROSITE" id="PS50949">
    <property type="entry name" value="HTH_GNTR"/>
    <property type="match status" value="1"/>
</dbReference>
<keyword evidence="6" id="KW-1185">Reference proteome</keyword>
<dbReference type="PRINTS" id="PR00035">
    <property type="entry name" value="HTHGNTR"/>
</dbReference>
<keyword evidence="3" id="KW-0804">Transcription</keyword>
<dbReference type="EMBL" id="JAUZQE010000024">
    <property type="protein sequence ID" value="MDR4126396.1"/>
    <property type="molecule type" value="Genomic_DNA"/>
</dbReference>
<reference evidence="5 6" key="1">
    <citation type="submission" date="2023-08" db="EMBL/GenBank/DDBJ databases">
        <title>Alcaligenaceae gen. nov., a novel taxon isolated from the sludge of Yixing Pesticide Factory.</title>
        <authorList>
            <person name="Ruan L."/>
        </authorList>
    </citation>
    <scope>NUCLEOTIDE SEQUENCE [LARGE SCALE GENOMIC DNA]</scope>
    <source>
        <strain evidence="5 6">LG-2</strain>
    </source>
</reference>
<dbReference type="SMART" id="SM00345">
    <property type="entry name" value="HTH_GNTR"/>
    <property type="match status" value="1"/>
</dbReference>
<keyword evidence="1" id="KW-0805">Transcription regulation</keyword>
<comment type="caution">
    <text evidence="5">The sequence shown here is derived from an EMBL/GenBank/DDBJ whole genome shotgun (WGS) entry which is preliminary data.</text>
</comment>
<name>A0ABU1D7S3_9BURK</name>
<evidence type="ECO:0000313" key="5">
    <source>
        <dbReference type="EMBL" id="MDR4126396.1"/>
    </source>
</evidence>
<protein>
    <submittedName>
        <fullName evidence="5">GntR family transcriptional regulator</fullName>
    </submittedName>
</protein>
<dbReference type="SMART" id="SM00895">
    <property type="entry name" value="FCD"/>
    <property type="match status" value="1"/>
</dbReference>
<dbReference type="Gene3D" id="1.20.120.530">
    <property type="entry name" value="GntR ligand-binding domain-like"/>
    <property type="match status" value="1"/>
</dbReference>
<dbReference type="Gene3D" id="1.10.10.10">
    <property type="entry name" value="Winged helix-like DNA-binding domain superfamily/Winged helix DNA-binding domain"/>
    <property type="match status" value="1"/>
</dbReference>
<dbReference type="Pfam" id="PF07729">
    <property type="entry name" value="FCD"/>
    <property type="match status" value="1"/>
</dbReference>
<evidence type="ECO:0000313" key="6">
    <source>
        <dbReference type="Proteomes" id="UP001232156"/>
    </source>
</evidence>
<dbReference type="SUPFAM" id="SSF46785">
    <property type="entry name" value="Winged helix' DNA-binding domain"/>
    <property type="match status" value="1"/>
</dbReference>
<dbReference type="PANTHER" id="PTHR43537:SF24">
    <property type="entry name" value="GLUCONATE OPERON TRANSCRIPTIONAL REPRESSOR"/>
    <property type="match status" value="1"/>
</dbReference>